<organism evidence="1 2">
    <name type="scientific">Parasphaerochaeta coccoides (strain ATCC BAA-1237 / DSM 17374 / SPN1)</name>
    <name type="common">Sphaerochaeta coccoides</name>
    <dbReference type="NCBI Taxonomy" id="760011"/>
    <lineage>
        <taxon>Bacteria</taxon>
        <taxon>Pseudomonadati</taxon>
        <taxon>Spirochaetota</taxon>
        <taxon>Spirochaetia</taxon>
        <taxon>Spirochaetales</taxon>
        <taxon>Sphaerochaetaceae</taxon>
        <taxon>Parasphaerochaeta</taxon>
    </lineage>
</organism>
<reference evidence="1 2" key="2">
    <citation type="journal article" date="2012" name="Stand. Genomic Sci.">
        <title>Complete genome sequence of the termite hindgut bacterium Spirochaeta coccoides type strain (SPN1(T)), reclassification in the genus Sphaerochaeta as Sphaerochaeta coccoides comb. nov. and emendations of the family Spirochaetaceae and the genus Sphaerochaeta.</title>
        <authorList>
            <person name="Abt B."/>
            <person name="Han C."/>
            <person name="Scheuner C."/>
            <person name="Lu M."/>
            <person name="Lapidus A."/>
            <person name="Nolan M."/>
            <person name="Lucas S."/>
            <person name="Hammon N."/>
            <person name="Deshpande S."/>
            <person name="Cheng J.F."/>
            <person name="Tapia R."/>
            <person name="Goodwin L.A."/>
            <person name="Pitluck S."/>
            <person name="Liolios K."/>
            <person name="Pagani I."/>
            <person name="Ivanova N."/>
            <person name="Mavromatis K."/>
            <person name="Mikhailova N."/>
            <person name="Huntemann M."/>
            <person name="Pati A."/>
            <person name="Chen A."/>
            <person name="Palaniappan K."/>
            <person name="Land M."/>
            <person name="Hauser L."/>
            <person name="Brambilla E.M."/>
            <person name="Rohde M."/>
            <person name="Spring S."/>
            <person name="Gronow S."/>
            <person name="Goker M."/>
            <person name="Woyke T."/>
            <person name="Bristow J."/>
            <person name="Eisen J.A."/>
            <person name="Markowitz V."/>
            <person name="Hugenholtz P."/>
            <person name="Kyrpides N.C."/>
            <person name="Klenk H.P."/>
            <person name="Detter J.C."/>
        </authorList>
    </citation>
    <scope>NUCLEOTIDE SEQUENCE [LARGE SCALE GENOMIC DNA]</scope>
    <source>
        <strain evidence="2">ATCC BAA-1237 / DSM 17374 / SPN1</strain>
    </source>
</reference>
<dbReference type="RefSeq" id="WP_013739456.1">
    <property type="nucleotide sequence ID" value="NC_015436.1"/>
</dbReference>
<evidence type="ECO:0000313" key="1">
    <source>
        <dbReference type="EMBL" id="AEC02060.1"/>
    </source>
</evidence>
<proteinExistence type="predicted"/>
<dbReference type="Pfam" id="PF06252">
    <property type="entry name" value="GemA"/>
    <property type="match status" value="1"/>
</dbReference>
<accession>F4GHU7</accession>
<dbReference type="HOGENOM" id="CLU_1634301_0_0_12"/>
<dbReference type="OrthoDB" id="7360086at2"/>
<name>F4GHU7_PARC1</name>
<dbReference type="STRING" id="760011.Spico_0836"/>
<dbReference type="Proteomes" id="UP000007939">
    <property type="component" value="Chromosome"/>
</dbReference>
<evidence type="ECO:0000313" key="2">
    <source>
        <dbReference type="Proteomes" id="UP000007939"/>
    </source>
</evidence>
<keyword evidence="2" id="KW-1185">Reference proteome</keyword>
<dbReference type="EMBL" id="CP002659">
    <property type="protein sequence ID" value="AEC02060.1"/>
    <property type="molecule type" value="Genomic_DNA"/>
</dbReference>
<sequence>MNNRHALLAKIHMAKSRVLTCPVCGRLFFEETCPDHPARQGVELSDFAYRGILKALGGTDTCAFMDDKRLVKVADFFDRVGFSKAYPRVSPEGETRRAKYGTIRHIRIRAPVVLGAAWESRLLGFMQKNFDKISLEWLDPNELRKVIGWINRTAKYEKEKLK</sequence>
<protein>
    <submittedName>
        <fullName evidence="1">Uncharacterized protein</fullName>
    </submittedName>
</protein>
<dbReference type="InterPro" id="IPR009363">
    <property type="entry name" value="Phage_Mu_Gp16"/>
</dbReference>
<dbReference type="AlphaFoldDB" id="F4GHU7"/>
<gene>
    <name evidence="1" type="ordered locus">Spico_0836</name>
</gene>
<dbReference type="KEGG" id="scc:Spico_0836"/>
<reference evidence="2" key="1">
    <citation type="submission" date="2011-04" db="EMBL/GenBank/DDBJ databases">
        <title>The complete genome of Spirochaeta coccoides DSM 17374.</title>
        <authorList>
            <person name="Lucas S."/>
            <person name="Copeland A."/>
            <person name="Lapidus A."/>
            <person name="Bruce D."/>
            <person name="Goodwin L."/>
            <person name="Pitluck S."/>
            <person name="Peters L."/>
            <person name="Kyrpides N."/>
            <person name="Mavromatis K."/>
            <person name="Pagani I."/>
            <person name="Ivanova N."/>
            <person name="Ovchinnikova G."/>
            <person name="Lu M."/>
            <person name="Detter J.C."/>
            <person name="Tapia R."/>
            <person name="Han C."/>
            <person name="Land M."/>
            <person name="Hauser L."/>
            <person name="Markowitz V."/>
            <person name="Cheng J.-F."/>
            <person name="Hugenholtz P."/>
            <person name="Woyke T."/>
            <person name="Wu D."/>
            <person name="Spring S."/>
            <person name="Schroeder M."/>
            <person name="Brambilla E."/>
            <person name="Klenk H.-P."/>
            <person name="Eisen J.A."/>
        </authorList>
    </citation>
    <scope>NUCLEOTIDE SEQUENCE [LARGE SCALE GENOMIC DNA]</scope>
    <source>
        <strain evidence="2">ATCC BAA-1237 / DSM 17374 / SPN1</strain>
    </source>
</reference>